<evidence type="ECO:0000313" key="2">
    <source>
        <dbReference type="Proteomes" id="UP000676169"/>
    </source>
</evidence>
<keyword evidence="2" id="KW-1185">Reference proteome</keyword>
<dbReference type="KEGG" id="lamb:KBB96_09945"/>
<dbReference type="RefSeq" id="WP_211634544.1">
    <property type="nucleotide sequence ID" value="NZ_CP073100.1"/>
</dbReference>
<dbReference type="EMBL" id="CP073100">
    <property type="protein sequence ID" value="QUE53202.1"/>
    <property type="molecule type" value="Genomic_DNA"/>
</dbReference>
<dbReference type="AlphaFoldDB" id="A0A975PHC9"/>
<evidence type="ECO:0000313" key="1">
    <source>
        <dbReference type="EMBL" id="QUE53202.1"/>
    </source>
</evidence>
<reference evidence="1" key="1">
    <citation type="submission" date="2021-04" db="EMBL/GenBank/DDBJ databases">
        <title>Luteolibacter sp. 32A isolated from the skin of an Anderson's salamander (Ambystoma andersonii).</title>
        <authorList>
            <person name="Spergser J."/>
            <person name="Busse H.-J."/>
        </authorList>
    </citation>
    <scope>NUCLEOTIDE SEQUENCE</scope>
    <source>
        <strain evidence="1">32A</strain>
    </source>
</reference>
<organism evidence="1 2">
    <name type="scientific">Luteolibacter ambystomatis</name>
    <dbReference type="NCBI Taxonomy" id="2824561"/>
    <lineage>
        <taxon>Bacteria</taxon>
        <taxon>Pseudomonadati</taxon>
        <taxon>Verrucomicrobiota</taxon>
        <taxon>Verrucomicrobiia</taxon>
        <taxon>Verrucomicrobiales</taxon>
        <taxon>Verrucomicrobiaceae</taxon>
        <taxon>Luteolibacter</taxon>
    </lineage>
</organism>
<proteinExistence type="predicted"/>
<name>A0A975PHC9_9BACT</name>
<dbReference type="Proteomes" id="UP000676169">
    <property type="component" value="Chromosome"/>
</dbReference>
<evidence type="ECO:0008006" key="3">
    <source>
        <dbReference type="Google" id="ProtNLM"/>
    </source>
</evidence>
<accession>A0A975PHC9</accession>
<sequence>MTSIVDPGGGPGLIRSDSRGRVLIEPTQREALLDAFERGGQSAMAFRRQHGLKYPTFATWVQKRRRDRLEPEPVQHSFAEVVVDAPMEPSVQAAVAEPLRVTLADGTRIEVASRKHLAWVAELLRHLTSTRPC</sequence>
<gene>
    <name evidence="1" type="ORF">KBB96_09945</name>
</gene>
<dbReference type="NCBIfam" id="NF047593">
    <property type="entry name" value="IS66_ISAeme5_TnpA"/>
    <property type="match status" value="1"/>
</dbReference>
<protein>
    <recommendedName>
        <fullName evidence="3">Transposase</fullName>
    </recommendedName>
</protein>